<sequence>MSAVRTITALRATRTALAPARVAQLPLTRSVTYDKGNAPDFATKNDNLGGPNGSEPPGPQKNPYNWWAGGAAIGAVGIMGMWMVTKKEPKLAVR</sequence>
<dbReference type="AlphaFoldDB" id="A0AAE0TYG0"/>
<evidence type="ECO:0000313" key="3">
    <source>
        <dbReference type="EMBL" id="KAK3384055.1"/>
    </source>
</evidence>
<keyword evidence="2" id="KW-0472">Membrane</keyword>
<gene>
    <name evidence="3" type="ORF">B0T24DRAFT_72565</name>
</gene>
<reference evidence="3" key="1">
    <citation type="journal article" date="2023" name="Mol. Phylogenet. Evol.">
        <title>Genome-scale phylogeny and comparative genomics of the fungal order Sordariales.</title>
        <authorList>
            <person name="Hensen N."/>
            <person name="Bonometti L."/>
            <person name="Westerberg I."/>
            <person name="Brannstrom I.O."/>
            <person name="Guillou S."/>
            <person name="Cros-Aarteil S."/>
            <person name="Calhoun S."/>
            <person name="Haridas S."/>
            <person name="Kuo A."/>
            <person name="Mondo S."/>
            <person name="Pangilinan J."/>
            <person name="Riley R."/>
            <person name="LaButti K."/>
            <person name="Andreopoulos B."/>
            <person name="Lipzen A."/>
            <person name="Chen C."/>
            <person name="Yan M."/>
            <person name="Daum C."/>
            <person name="Ng V."/>
            <person name="Clum A."/>
            <person name="Steindorff A."/>
            <person name="Ohm R.A."/>
            <person name="Martin F."/>
            <person name="Silar P."/>
            <person name="Natvig D.O."/>
            <person name="Lalanne C."/>
            <person name="Gautier V."/>
            <person name="Ament-Velasquez S.L."/>
            <person name="Kruys A."/>
            <person name="Hutchinson M.I."/>
            <person name="Powell A.J."/>
            <person name="Barry K."/>
            <person name="Miller A.N."/>
            <person name="Grigoriev I.V."/>
            <person name="Debuchy R."/>
            <person name="Gladieux P."/>
            <person name="Hiltunen Thoren M."/>
            <person name="Johannesson H."/>
        </authorList>
    </citation>
    <scope>NUCLEOTIDE SEQUENCE</scope>
    <source>
        <strain evidence="3">CBS 958.72</strain>
    </source>
</reference>
<keyword evidence="2" id="KW-0812">Transmembrane</keyword>
<dbReference type="Proteomes" id="UP001287356">
    <property type="component" value="Unassembled WGS sequence"/>
</dbReference>
<proteinExistence type="predicted"/>
<evidence type="ECO:0000256" key="2">
    <source>
        <dbReference type="SAM" id="Phobius"/>
    </source>
</evidence>
<evidence type="ECO:0000256" key="1">
    <source>
        <dbReference type="SAM" id="MobiDB-lite"/>
    </source>
</evidence>
<accession>A0AAE0TYG0</accession>
<organism evidence="3 4">
    <name type="scientific">Lasiosphaeria ovina</name>
    <dbReference type="NCBI Taxonomy" id="92902"/>
    <lineage>
        <taxon>Eukaryota</taxon>
        <taxon>Fungi</taxon>
        <taxon>Dikarya</taxon>
        <taxon>Ascomycota</taxon>
        <taxon>Pezizomycotina</taxon>
        <taxon>Sordariomycetes</taxon>
        <taxon>Sordariomycetidae</taxon>
        <taxon>Sordariales</taxon>
        <taxon>Lasiosphaeriaceae</taxon>
        <taxon>Lasiosphaeria</taxon>
    </lineage>
</organism>
<name>A0AAE0TYG0_9PEZI</name>
<evidence type="ECO:0000313" key="4">
    <source>
        <dbReference type="Proteomes" id="UP001287356"/>
    </source>
</evidence>
<keyword evidence="4" id="KW-1185">Reference proteome</keyword>
<protein>
    <submittedName>
        <fullName evidence="3">Uncharacterized protein</fullName>
    </submittedName>
</protein>
<feature type="region of interest" description="Disordered" evidence="1">
    <location>
        <begin position="32"/>
        <end position="63"/>
    </location>
</feature>
<reference evidence="3" key="2">
    <citation type="submission" date="2023-06" db="EMBL/GenBank/DDBJ databases">
        <authorList>
            <consortium name="Lawrence Berkeley National Laboratory"/>
            <person name="Haridas S."/>
            <person name="Hensen N."/>
            <person name="Bonometti L."/>
            <person name="Westerberg I."/>
            <person name="Brannstrom I.O."/>
            <person name="Guillou S."/>
            <person name="Cros-Aarteil S."/>
            <person name="Calhoun S."/>
            <person name="Kuo A."/>
            <person name="Mondo S."/>
            <person name="Pangilinan J."/>
            <person name="Riley R."/>
            <person name="Labutti K."/>
            <person name="Andreopoulos B."/>
            <person name="Lipzen A."/>
            <person name="Chen C."/>
            <person name="Yanf M."/>
            <person name="Daum C."/>
            <person name="Ng V."/>
            <person name="Clum A."/>
            <person name="Steindorff A."/>
            <person name="Ohm R."/>
            <person name="Martin F."/>
            <person name="Silar P."/>
            <person name="Natvig D."/>
            <person name="Lalanne C."/>
            <person name="Gautier V."/>
            <person name="Ament-Velasquez S.L."/>
            <person name="Kruys A."/>
            <person name="Hutchinson M.I."/>
            <person name="Powell A.J."/>
            <person name="Barry K."/>
            <person name="Miller A.N."/>
            <person name="Grigoriev I.V."/>
            <person name="Debuchy R."/>
            <person name="Gladieux P."/>
            <person name="Thoren M.H."/>
            <person name="Johannesson H."/>
        </authorList>
    </citation>
    <scope>NUCLEOTIDE SEQUENCE</scope>
    <source>
        <strain evidence="3">CBS 958.72</strain>
    </source>
</reference>
<feature type="transmembrane region" description="Helical" evidence="2">
    <location>
        <begin position="64"/>
        <end position="84"/>
    </location>
</feature>
<comment type="caution">
    <text evidence="3">The sequence shown here is derived from an EMBL/GenBank/DDBJ whole genome shotgun (WGS) entry which is preliminary data.</text>
</comment>
<keyword evidence="2" id="KW-1133">Transmembrane helix</keyword>
<dbReference type="EMBL" id="JAULSN010000001">
    <property type="protein sequence ID" value="KAK3384055.1"/>
    <property type="molecule type" value="Genomic_DNA"/>
</dbReference>